<sequence length="424" mass="44260">MNRKMLVAGSLLALTGCAGNVDAPGAGGTDDPEELETAPEPLRAGDVIAYAAETSHPYAGGWKQAITSPGATFVRVHFNDFSLAKGDYVTVSSPDGAQSFRYEDRGPNGDGDVWAFAIDGETAIVELHSSTGGGHGFSIADIGHGTIAIAPDPVTSGEATPGSVALARRPGGGTPDIVCATEGREPIVCHPELDVQQRPVARLLFARGTGMYLCTGWLIATEDKYRTTLITNNHCISTQEETNSLETRFGYQRTACESSAAAAVAAGEGLVGGSLLKTNSRTRTRSRGGLDYTLIRLPGNPQTTWGVLTPTTKAPRVGNPINFIQHPAGRPKEIGFWRDDAHTLRCQVDALDQTYSGTLSGSQIGYSCDSEGGSSGSPIIDAGTGRVVGLHHLADVAWLSCRNGGTEMSAICADAGALISCVNN</sequence>
<keyword evidence="1" id="KW-0732">Signal</keyword>
<evidence type="ECO:0000256" key="1">
    <source>
        <dbReference type="SAM" id="SignalP"/>
    </source>
</evidence>
<dbReference type="Proteomes" id="UP000002139">
    <property type="component" value="Chromosome"/>
</dbReference>
<dbReference type="RefSeq" id="WP_012234565.1">
    <property type="nucleotide sequence ID" value="NC_010162.1"/>
</dbReference>
<dbReference type="BioCyc" id="SCEL448385:SCE_RS09900-MONOMER"/>
<dbReference type="GO" id="GO:0006508">
    <property type="term" value="P:proteolysis"/>
    <property type="evidence" value="ECO:0007669"/>
    <property type="project" value="UniProtKB-KW"/>
</dbReference>
<keyword evidence="2" id="KW-0645">Protease</keyword>
<feature type="chain" id="PRO_5002735026" evidence="1">
    <location>
        <begin position="24"/>
        <end position="424"/>
    </location>
</feature>
<proteinExistence type="predicted"/>
<reference evidence="2 3" key="1">
    <citation type="journal article" date="2007" name="Nat. Biotechnol.">
        <title>Complete genome sequence of the myxobacterium Sorangium cellulosum.</title>
        <authorList>
            <person name="Schneiker S."/>
            <person name="Perlova O."/>
            <person name="Kaiser O."/>
            <person name="Gerth K."/>
            <person name="Alici A."/>
            <person name="Altmeyer M.O."/>
            <person name="Bartels D."/>
            <person name="Bekel T."/>
            <person name="Beyer S."/>
            <person name="Bode E."/>
            <person name="Bode H.B."/>
            <person name="Bolten C.J."/>
            <person name="Choudhuri J.V."/>
            <person name="Doss S."/>
            <person name="Elnakady Y.A."/>
            <person name="Frank B."/>
            <person name="Gaigalat L."/>
            <person name="Goesmann A."/>
            <person name="Groeger C."/>
            <person name="Gross F."/>
            <person name="Jelsbak L."/>
            <person name="Jelsbak L."/>
            <person name="Kalinowski J."/>
            <person name="Kegler C."/>
            <person name="Knauber T."/>
            <person name="Konietzny S."/>
            <person name="Kopp M."/>
            <person name="Krause L."/>
            <person name="Krug D."/>
            <person name="Linke B."/>
            <person name="Mahmud T."/>
            <person name="Martinez-Arias R."/>
            <person name="McHardy A.C."/>
            <person name="Merai M."/>
            <person name="Meyer F."/>
            <person name="Mormann S."/>
            <person name="Munoz-Dorado J."/>
            <person name="Perez J."/>
            <person name="Pradella S."/>
            <person name="Rachid S."/>
            <person name="Raddatz G."/>
            <person name="Rosenau F."/>
            <person name="Rueckert C."/>
            <person name="Sasse F."/>
            <person name="Scharfe M."/>
            <person name="Schuster S.C."/>
            <person name="Suen G."/>
            <person name="Treuner-Lange A."/>
            <person name="Velicer G.J."/>
            <person name="Vorholter F.-J."/>
            <person name="Weissman K.J."/>
            <person name="Welch R.D."/>
            <person name="Wenzel S.C."/>
            <person name="Whitworth D.E."/>
            <person name="Wilhelm S."/>
            <person name="Wittmann C."/>
            <person name="Bloecker H."/>
            <person name="Puehler A."/>
            <person name="Mueller R."/>
        </authorList>
    </citation>
    <scope>NUCLEOTIDE SEQUENCE [LARGE SCALE GENOMIC DNA]</scope>
    <source>
        <strain evidence="3">So ce56</strain>
    </source>
</reference>
<gene>
    <name evidence="2" type="ordered locus">sce1929</name>
</gene>
<dbReference type="PANTHER" id="PTHR36234">
    <property type="entry name" value="LYSYL ENDOPEPTIDASE"/>
    <property type="match status" value="1"/>
</dbReference>
<feature type="signal peptide" evidence="1">
    <location>
        <begin position="1"/>
        <end position="23"/>
    </location>
</feature>
<keyword evidence="3" id="KW-1185">Reference proteome</keyword>
<dbReference type="eggNOG" id="COG3591">
    <property type="taxonomic scope" value="Bacteria"/>
</dbReference>
<dbReference type="STRING" id="448385.sce1929"/>
<dbReference type="AlphaFoldDB" id="A9FPS8"/>
<dbReference type="InterPro" id="IPR009003">
    <property type="entry name" value="Peptidase_S1_PA"/>
</dbReference>
<name>A9FPS8_SORC5</name>
<dbReference type="HOGENOM" id="CLU_036779_1_0_7"/>
<dbReference type="EC" id="3.4.21.50" evidence="2"/>
<dbReference type="PANTHER" id="PTHR36234:SF5">
    <property type="entry name" value="LYSYL ENDOPEPTIDASE"/>
    <property type="match status" value="1"/>
</dbReference>
<evidence type="ECO:0000313" key="3">
    <source>
        <dbReference type="Proteomes" id="UP000002139"/>
    </source>
</evidence>
<keyword evidence="2" id="KW-0378">Hydrolase</keyword>
<organism evidence="2 3">
    <name type="scientific">Sorangium cellulosum (strain So ce56)</name>
    <name type="common">Polyangium cellulosum (strain So ce56)</name>
    <dbReference type="NCBI Taxonomy" id="448385"/>
    <lineage>
        <taxon>Bacteria</taxon>
        <taxon>Pseudomonadati</taxon>
        <taxon>Myxococcota</taxon>
        <taxon>Polyangia</taxon>
        <taxon>Polyangiales</taxon>
        <taxon>Polyangiaceae</taxon>
        <taxon>Sorangium</taxon>
    </lineage>
</organism>
<dbReference type="GO" id="GO:0008233">
    <property type="term" value="F:peptidase activity"/>
    <property type="evidence" value="ECO:0007669"/>
    <property type="project" value="UniProtKB-KW"/>
</dbReference>
<dbReference type="SUPFAM" id="SSF50494">
    <property type="entry name" value="Trypsin-like serine proteases"/>
    <property type="match status" value="1"/>
</dbReference>
<dbReference type="PROSITE" id="PS51257">
    <property type="entry name" value="PROKAR_LIPOPROTEIN"/>
    <property type="match status" value="1"/>
</dbReference>
<evidence type="ECO:0000313" key="2">
    <source>
        <dbReference type="EMBL" id="CAN92088.1"/>
    </source>
</evidence>
<protein>
    <submittedName>
        <fullName evidence="2">Protease I</fullName>
        <ecNumber evidence="2">3.4.21.50</ecNumber>
    </submittedName>
</protein>
<dbReference type="Gene3D" id="2.40.10.10">
    <property type="entry name" value="Trypsin-like serine proteases"/>
    <property type="match status" value="2"/>
</dbReference>
<dbReference type="EMBL" id="AM746676">
    <property type="protein sequence ID" value="CAN92088.1"/>
    <property type="molecule type" value="Genomic_DNA"/>
</dbReference>
<dbReference type="Pfam" id="PF13365">
    <property type="entry name" value="Trypsin_2"/>
    <property type="match status" value="1"/>
</dbReference>
<accession>A9FPS8</accession>
<dbReference type="KEGG" id="scl:sce1929"/>
<dbReference type="InterPro" id="IPR043504">
    <property type="entry name" value="Peptidase_S1_PA_chymotrypsin"/>
</dbReference>